<keyword evidence="6" id="KW-1185">Reference proteome</keyword>
<name>A0A1X2IM23_9FUNG</name>
<evidence type="ECO:0000256" key="3">
    <source>
        <dbReference type="ARBA" id="ARBA00023180"/>
    </source>
</evidence>
<dbReference type="AlphaFoldDB" id="A0A1X2IM23"/>
<dbReference type="PANTHER" id="PTHR11802">
    <property type="entry name" value="SERINE PROTEASE FAMILY S10 SERINE CARBOXYPEPTIDASE"/>
    <property type="match status" value="1"/>
</dbReference>
<gene>
    <name evidence="5" type="ORF">BCR42DRAFT_449952</name>
</gene>
<dbReference type="Gene3D" id="1.10.287.410">
    <property type="match status" value="1"/>
</dbReference>
<dbReference type="Proteomes" id="UP000193560">
    <property type="component" value="Unassembled WGS sequence"/>
</dbReference>
<keyword evidence="2 5" id="KW-0378">Hydrolase</keyword>
<dbReference type="GO" id="GO:0006508">
    <property type="term" value="P:proteolysis"/>
    <property type="evidence" value="ECO:0007669"/>
    <property type="project" value="InterPro"/>
</dbReference>
<feature type="chain" id="PRO_5012417007" evidence="4">
    <location>
        <begin position="19"/>
        <end position="454"/>
    </location>
</feature>
<keyword evidence="2 5" id="KW-0645">Protease</keyword>
<dbReference type="OrthoDB" id="443318at2759"/>
<reference evidence="5 6" key="1">
    <citation type="submission" date="2016-07" db="EMBL/GenBank/DDBJ databases">
        <title>Pervasive Adenine N6-methylation of Active Genes in Fungi.</title>
        <authorList>
            <consortium name="DOE Joint Genome Institute"/>
            <person name="Mondo S.J."/>
            <person name="Dannebaum R.O."/>
            <person name="Kuo R.C."/>
            <person name="Labutti K."/>
            <person name="Haridas S."/>
            <person name="Kuo A."/>
            <person name="Salamov A."/>
            <person name="Ahrendt S.R."/>
            <person name="Lipzen A."/>
            <person name="Sullivan W."/>
            <person name="Andreopoulos W.B."/>
            <person name="Clum A."/>
            <person name="Lindquist E."/>
            <person name="Daum C."/>
            <person name="Ramamoorthy G.K."/>
            <person name="Gryganskyi A."/>
            <person name="Culley D."/>
            <person name="Magnuson J.K."/>
            <person name="James T.Y."/>
            <person name="O'Malley M.A."/>
            <person name="Stajich J.E."/>
            <person name="Spatafora J.W."/>
            <person name="Visel A."/>
            <person name="Grigoriev I.V."/>
        </authorList>
    </citation>
    <scope>NUCLEOTIDE SEQUENCE [LARGE SCALE GENOMIC DNA]</scope>
    <source>
        <strain evidence="5 6">NRRL 1336</strain>
    </source>
</reference>
<dbReference type="InterPro" id="IPR029058">
    <property type="entry name" value="AB_hydrolase_fold"/>
</dbReference>
<comment type="caution">
    <text evidence="5">The sequence shown here is derived from an EMBL/GenBank/DDBJ whole genome shotgun (WGS) entry which is preliminary data.</text>
</comment>
<comment type="similarity">
    <text evidence="1">Belongs to the peptidase S10 family.</text>
</comment>
<evidence type="ECO:0000313" key="5">
    <source>
        <dbReference type="EMBL" id="ORZ18811.1"/>
    </source>
</evidence>
<dbReference type="EMBL" id="MCGE01000008">
    <property type="protein sequence ID" value="ORZ18811.1"/>
    <property type="molecule type" value="Genomic_DNA"/>
</dbReference>
<dbReference type="STRING" id="90262.A0A1X2IM23"/>
<dbReference type="PRINTS" id="PR00724">
    <property type="entry name" value="CRBOXYPTASEC"/>
</dbReference>
<dbReference type="Gene3D" id="3.40.50.1820">
    <property type="entry name" value="alpha/beta hydrolase"/>
    <property type="match status" value="1"/>
</dbReference>
<evidence type="ECO:0000313" key="6">
    <source>
        <dbReference type="Proteomes" id="UP000193560"/>
    </source>
</evidence>
<evidence type="ECO:0000256" key="1">
    <source>
        <dbReference type="ARBA" id="ARBA00009431"/>
    </source>
</evidence>
<evidence type="ECO:0000256" key="2">
    <source>
        <dbReference type="ARBA" id="ARBA00022645"/>
    </source>
</evidence>
<dbReference type="SUPFAM" id="SSF53474">
    <property type="entry name" value="alpha/beta-Hydrolases"/>
    <property type="match status" value="1"/>
</dbReference>
<sequence length="454" mass="50358">MKIKSLLSLLPFVGATFALPSVSTAADTHIFVSQNTANHSLTFKQPKLCDDTVVQYSGYLDVGSDEHYFFWFFESRKDPDNAPFTIWLNGGPGCSSMIGLWQELGPCRVNDDGSKDVYNTEGSWNTVSNMLFFDQPSNVGFSYGADNVHSTEEAAPLAYNLIQVFFEAFPKYKNQKLHFFGESYGGHYIPAFADYVLKQNQGLSSSSKKVNVNLESIGVGNGLTDPLIQYQYYEKMACDSSYGSVLSDSDCKQMNASVPQCVELVKKCYKTDDTDDCSNADNFCGQNIEGVYENSGKSYYDVRTSEAIPSTYIKFLNSESTRKLIGATQSYEECSNSAGSKFASTADDVRNFAPKVADLLNNGVRVLLYAGDADYICNWYGNYAWAGQLNFTGSSDYQSKSLQGWKVDGKEVGQVQSGSNLTFVRVYEAGHEVPWYQPKAALQMFTDHLANKLQ</sequence>
<proteinExistence type="inferred from homology"/>
<keyword evidence="4" id="KW-0732">Signal</keyword>
<keyword evidence="2 5" id="KW-0121">Carboxypeptidase</keyword>
<dbReference type="InterPro" id="IPR001563">
    <property type="entry name" value="Peptidase_S10"/>
</dbReference>
<organism evidence="5 6">
    <name type="scientific">Absidia repens</name>
    <dbReference type="NCBI Taxonomy" id="90262"/>
    <lineage>
        <taxon>Eukaryota</taxon>
        <taxon>Fungi</taxon>
        <taxon>Fungi incertae sedis</taxon>
        <taxon>Mucoromycota</taxon>
        <taxon>Mucoromycotina</taxon>
        <taxon>Mucoromycetes</taxon>
        <taxon>Mucorales</taxon>
        <taxon>Cunninghamellaceae</taxon>
        <taxon>Absidia</taxon>
    </lineage>
</organism>
<dbReference type="GO" id="GO:0004185">
    <property type="term" value="F:serine-type carboxypeptidase activity"/>
    <property type="evidence" value="ECO:0007669"/>
    <property type="project" value="InterPro"/>
</dbReference>
<dbReference type="GO" id="GO:0000324">
    <property type="term" value="C:fungal-type vacuole"/>
    <property type="evidence" value="ECO:0007669"/>
    <property type="project" value="TreeGrafter"/>
</dbReference>
<dbReference type="Pfam" id="PF00450">
    <property type="entry name" value="Peptidase_S10"/>
    <property type="match status" value="1"/>
</dbReference>
<feature type="signal peptide" evidence="4">
    <location>
        <begin position="1"/>
        <end position="18"/>
    </location>
</feature>
<evidence type="ECO:0000256" key="4">
    <source>
        <dbReference type="SAM" id="SignalP"/>
    </source>
</evidence>
<protein>
    <submittedName>
        <fullName evidence="5">Carboxypeptidase S1</fullName>
    </submittedName>
</protein>
<accession>A0A1X2IM23</accession>
<keyword evidence="3" id="KW-0325">Glycoprotein</keyword>
<dbReference type="PANTHER" id="PTHR11802:SF64">
    <property type="entry name" value="CARBOXYPEPTIDASE"/>
    <property type="match status" value="1"/>
</dbReference>